<evidence type="ECO:0000313" key="3">
    <source>
        <dbReference type="EMBL" id="KZV95114.1"/>
    </source>
</evidence>
<proteinExistence type="inferred from homology"/>
<dbReference type="AlphaFoldDB" id="A0A165JNR7"/>
<protein>
    <recommendedName>
        <fullName evidence="2">Inhibitor I9 domain-containing protein</fullName>
    </recommendedName>
</protein>
<keyword evidence="4" id="KW-1185">Reference proteome</keyword>
<dbReference type="GO" id="GO:0042144">
    <property type="term" value="P:vacuole fusion, non-autophagic"/>
    <property type="evidence" value="ECO:0007669"/>
    <property type="project" value="TreeGrafter"/>
</dbReference>
<evidence type="ECO:0000259" key="2">
    <source>
        <dbReference type="Pfam" id="PF05922"/>
    </source>
</evidence>
<organism evidence="3 4">
    <name type="scientific">Exidia glandulosa HHB12029</name>
    <dbReference type="NCBI Taxonomy" id="1314781"/>
    <lineage>
        <taxon>Eukaryota</taxon>
        <taxon>Fungi</taxon>
        <taxon>Dikarya</taxon>
        <taxon>Basidiomycota</taxon>
        <taxon>Agaricomycotina</taxon>
        <taxon>Agaricomycetes</taxon>
        <taxon>Auriculariales</taxon>
        <taxon>Exidiaceae</taxon>
        <taxon>Exidia</taxon>
    </lineage>
</organism>
<gene>
    <name evidence="3" type="ORF">EXIGLDRAFT_735897</name>
</gene>
<dbReference type="InParanoid" id="A0A165JNR7"/>
<dbReference type="Proteomes" id="UP000077266">
    <property type="component" value="Unassembled WGS sequence"/>
</dbReference>
<dbReference type="Pfam" id="PF05922">
    <property type="entry name" value="Inhibitor_I9"/>
    <property type="match status" value="1"/>
</dbReference>
<dbReference type="PANTHER" id="PTHR28288:SF2">
    <property type="entry name" value="PROTEASE B INHIBITOR 2"/>
    <property type="match status" value="1"/>
</dbReference>
<accession>A0A165JNR7</accession>
<sequence length="78" mass="8395">MSNSFIVVFKKSASAEQVEEYVNQVSSGGGEVTHRYDAVFKGFAAKLTDTQLQSFQANVAATDSPIDYIEADGVVTTQ</sequence>
<evidence type="ECO:0000256" key="1">
    <source>
        <dbReference type="ARBA" id="ARBA00038069"/>
    </source>
</evidence>
<dbReference type="Gene3D" id="3.30.70.80">
    <property type="entry name" value="Peptidase S8 propeptide/proteinase inhibitor I9"/>
    <property type="match status" value="1"/>
</dbReference>
<dbReference type="InterPro" id="IPR052471">
    <property type="entry name" value="PBI_I9"/>
</dbReference>
<reference evidence="3 4" key="1">
    <citation type="journal article" date="2016" name="Mol. Biol. Evol.">
        <title>Comparative Genomics of Early-Diverging Mushroom-Forming Fungi Provides Insights into the Origins of Lignocellulose Decay Capabilities.</title>
        <authorList>
            <person name="Nagy L.G."/>
            <person name="Riley R."/>
            <person name="Tritt A."/>
            <person name="Adam C."/>
            <person name="Daum C."/>
            <person name="Floudas D."/>
            <person name="Sun H."/>
            <person name="Yadav J.S."/>
            <person name="Pangilinan J."/>
            <person name="Larsson K.H."/>
            <person name="Matsuura K."/>
            <person name="Barry K."/>
            <person name="Labutti K."/>
            <person name="Kuo R."/>
            <person name="Ohm R.A."/>
            <person name="Bhattacharya S.S."/>
            <person name="Shirouzu T."/>
            <person name="Yoshinaga Y."/>
            <person name="Martin F.M."/>
            <person name="Grigoriev I.V."/>
            <person name="Hibbett D.S."/>
        </authorList>
    </citation>
    <scope>NUCLEOTIDE SEQUENCE [LARGE SCALE GENOMIC DNA]</scope>
    <source>
        <strain evidence="3 4">HHB12029</strain>
    </source>
</reference>
<dbReference type="PANTHER" id="PTHR28288">
    <property type="entry name" value="PROTEASE B INHIBITOR 2"/>
    <property type="match status" value="1"/>
</dbReference>
<dbReference type="InterPro" id="IPR037045">
    <property type="entry name" value="S8pro/Inhibitor_I9_sf"/>
</dbReference>
<dbReference type="SUPFAM" id="SSF54897">
    <property type="entry name" value="Protease propeptides/inhibitors"/>
    <property type="match status" value="1"/>
</dbReference>
<evidence type="ECO:0000313" key="4">
    <source>
        <dbReference type="Proteomes" id="UP000077266"/>
    </source>
</evidence>
<feature type="domain" description="Inhibitor I9" evidence="2">
    <location>
        <begin position="4"/>
        <end position="55"/>
    </location>
</feature>
<dbReference type="InterPro" id="IPR010259">
    <property type="entry name" value="S8pro/Inhibitor_I9"/>
</dbReference>
<dbReference type="GO" id="GO:0004866">
    <property type="term" value="F:endopeptidase inhibitor activity"/>
    <property type="evidence" value="ECO:0007669"/>
    <property type="project" value="TreeGrafter"/>
</dbReference>
<dbReference type="EMBL" id="KV425962">
    <property type="protein sequence ID" value="KZV95114.1"/>
    <property type="molecule type" value="Genomic_DNA"/>
</dbReference>
<name>A0A165JNR7_EXIGL</name>
<comment type="similarity">
    <text evidence="1">Belongs to the protease inhibitor I9 family.</text>
</comment>
<dbReference type="STRING" id="1314781.A0A165JNR7"/>
<dbReference type="OrthoDB" id="5518345at2759"/>